<proteinExistence type="predicted"/>
<reference evidence="2" key="1">
    <citation type="submission" date="2021-01" db="EMBL/GenBank/DDBJ databases">
        <authorList>
            <person name="Corre E."/>
            <person name="Pelletier E."/>
            <person name="Niang G."/>
            <person name="Scheremetjew M."/>
            <person name="Finn R."/>
            <person name="Kale V."/>
            <person name="Holt S."/>
            <person name="Cochrane G."/>
            <person name="Meng A."/>
            <person name="Brown T."/>
            <person name="Cohen L."/>
        </authorList>
    </citation>
    <scope>NUCLEOTIDE SEQUENCE</scope>
    <source>
        <strain evidence="2">CCMP219</strain>
    </source>
</reference>
<dbReference type="AlphaFoldDB" id="A0A7R9V0S2"/>
<dbReference type="EMBL" id="HBEC01001957">
    <property type="protein sequence ID" value="CAD8280895.1"/>
    <property type="molecule type" value="Transcribed_RNA"/>
</dbReference>
<feature type="region of interest" description="Disordered" evidence="1">
    <location>
        <begin position="85"/>
        <end position="105"/>
    </location>
</feature>
<accession>A0A7R9V0S2</accession>
<name>A0A7R9V0S2_9CHLO</name>
<feature type="compositionally biased region" description="Gly residues" evidence="1">
    <location>
        <begin position="85"/>
        <end position="98"/>
    </location>
</feature>
<evidence type="ECO:0000256" key="1">
    <source>
        <dbReference type="SAM" id="MobiDB-lite"/>
    </source>
</evidence>
<gene>
    <name evidence="2" type="ORF">CEUR00632_LOCUS930</name>
</gene>
<evidence type="ECO:0000313" key="2">
    <source>
        <dbReference type="EMBL" id="CAD8280895.1"/>
    </source>
</evidence>
<organism evidence="2">
    <name type="scientific">Chlamydomonas euryale</name>
    <dbReference type="NCBI Taxonomy" id="1486919"/>
    <lineage>
        <taxon>Eukaryota</taxon>
        <taxon>Viridiplantae</taxon>
        <taxon>Chlorophyta</taxon>
        <taxon>core chlorophytes</taxon>
        <taxon>Chlorophyceae</taxon>
        <taxon>CS clade</taxon>
        <taxon>Chlamydomonadales</taxon>
        <taxon>Chlamydomonadaceae</taxon>
        <taxon>Chlamydomonas</taxon>
    </lineage>
</organism>
<protein>
    <submittedName>
        <fullName evidence="2">Uncharacterized protein</fullName>
    </submittedName>
</protein>
<sequence length="105" mass="10955">MATTAGAAAHPQLLGPLSELWLPLRPVLPRRMRVRWTRSLLPHAALLQTAPGALQQRAASAPWHGAFASLRSGGRDMLLVRSRGAGRGTAAEGGGAGVRGHNSHG</sequence>